<feature type="non-terminal residue" evidence="3">
    <location>
        <position position="1"/>
    </location>
</feature>
<keyword evidence="2" id="KW-0732">Signal</keyword>
<proteinExistence type="predicted"/>
<dbReference type="STRING" id="1841860.GCA_900157375_03991"/>
<gene>
    <name evidence="3" type="ORF">MRAB57_3988</name>
</gene>
<protein>
    <submittedName>
        <fullName evidence="3">Mycobacterium rhizamassiliense ORFan</fullName>
    </submittedName>
</protein>
<evidence type="ECO:0000256" key="2">
    <source>
        <dbReference type="SAM" id="SignalP"/>
    </source>
</evidence>
<feature type="signal peptide" evidence="2">
    <location>
        <begin position="1"/>
        <end position="41"/>
    </location>
</feature>
<name>A0A2U3NXA8_9MYCO</name>
<feature type="chain" id="PRO_5015533551" evidence="2">
    <location>
        <begin position="42"/>
        <end position="111"/>
    </location>
</feature>
<dbReference type="EMBL" id="FUFA01000005">
    <property type="protein sequence ID" value="SPM36149.1"/>
    <property type="molecule type" value="Genomic_DNA"/>
</dbReference>
<accession>A0A2U3NXA8</accession>
<evidence type="ECO:0000256" key="1">
    <source>
        <dbReference type="SAM" id="MobiDB-lite"/>
    </source>
</evidence>
<evidence type="ECO:0000313" key="3">
    <source>
        <dbReference type="EMBL" id="SPM36149.1"/>
    </source>
</evidence>
<dbReference type="AlphaFoldDB" id="A0A2U3NXA8"/>
<evidence type="ECO:0000313" key="4">
    <source>
        <dbReference type="Proteomes" id="UP000240988"/>
    </source>
</evidence>
<feature type="region of interest" description="Disordered" evidence="1">
    <location>
        <begin position="78"/>
        <end position="111"/>
    </location>
</feature>
<reference evidence="3 4" key="1">
    <citation type="submission" date="2017-01" db="EMBL/GenBank/DDBJ databases">
        <authorList>
            <consortium name="Urmite Genomes"/>
        </authorList>
    </citation>
    <scope>NUCLEOTIDE SEQUENCE [LARGE SCALE GENOMIC DNA]</scope>
    <source>
        <strain evidence="3 4">AB57</strain>
    </source>
</reference>
<keyword evidence="4" id="KW-1185">Reference proteome</keyword>
<sequence>VFSSSRISPKFLSRAALRFYLLNAFGLLMAAALLFPTPVSAAPNPPAPCPAIAHPHVDPHRRLPDSFKVKIPTDRHAEFGADSGGDSLGHQARNCAQKAMSRWHIDGRTHG</sequence>
<dbReference type="Proteomes" id="UP000240988">
    <property type="component" value="Unassembled WGS sequence"/>
</dbReference>
<organism evidence="3 4">
    <name type="scientific">Mycobacterium rhizamassiliense</name>
    <dbReference type="NCBI Taxonomy" id="1841860"/>
    <lineage>
        <taxon>Bacteria</taxon>
        <taxon>Bacillati</taxon>
        <taxon>Actinomycetota</taxon>
        <taxon>Actinomycetes</taxon>
        <taxon>Mycobacteriales</taxon>
        <taxon>Mycobacteriaceae</taxon>
        <taxon>Mycobacterium</taxon>
    </lineage>
</organism>